<keyword evidence="4" id="KW-1185">Reference proteome</keyword>
<dbReference type="Proteomes" id="UP000030745">
    <property type="component" value="Unassembled WGS sequence"/>
</dbReference>
<proteinExistence type="predicted"/>
<dbReference type="Gene3D" id="2.30.29.30">
    <property type="entry name" value="Pleckstrin-homology domain (PH domain)/Phosphotyrosine-binding domain (PTB)"/>
    <property type="match status" value="1"/>
</dbReference>
<gene>
    <name evidence="3" type="ORF">SPRG_09426</name>
</gene>
<protein>
    <recommendedName>
        <fullName evidence="2">PH domain-containing protein</fullName>
    </recommendedName>
</protein>
<dbReference type="STRING" id="695850.A0A067C4M5"/>
<evidence type="ECO:0000256" key="1">
    <source>
        <dbReference type="SAM" id="Phobius"/>
    </source>
</evidence>
<dbReference type="InterPro" id="IPR001849">
    <property type="entry name" value="PH_domain"/>
</dbReference>
<feature type="domain" description="PH" evidence="2">
    <location>
        <begin position="48"/>
        <end position="151"/>
    </location>
</feature>
<dbReference type="OMA" id="QPSNPLW"/>
<dbReference type="PANTHER" id="PTHR31558">
    <property type="entry name" value="CW14 PROTEIN"/>
    <property type="match status" value="1"/>
</dbReference>
<dbReference type="PROSITE" id="PS50003">
    <property type="entry name" value="PH_DOMAIN"/>
    <property type="match status" value="1"/>
</dbReference>
<dbReference type="PANTHER" id="PTHR31558:SF3">
    <property type="entry name" value="CW14 PROTEIN"/>
    <property type="match status" value="1"/>
</dbReference>
<dbReference type="CDD" id="cd00821">
    <property type="entry name" value="PH"/>
    <property type="match status" value="1"/>
</dbReference>
<dbReference type="InterPro" id="IPR009769">
    <property type="entry name" value="EDR2_C"/>
</dbReference>
<dbReference type="Pfam" id="PF07059">
    <property type="entry name" value="EDR2_C"/>
    <property type="match status" value="1"/>
</dbReference>
<evidence type="ECO:0000313" key="4">
    <source>
        <dbReference type="Proteomes" id="UP000030745"/>
    </source>
</evidence>
<dbReference type="AlphaFoldDB" id="A0A067C4M5"/>
<dbReference type="GeneID" id="24131591"/>
<organism evidence="3 4">
    <name type="scientific">Saprolegnia parasitica (strain CBS 223.65)</name>
    <dbReference type="NCBI Taxonomy" id="695850"/>
    <lineage>
        <taxon>Eukaryota</taxon>
        <taxon>Sar</taxon>
        <taxon>Stramenopiles</taxon>
        <taxon>Oomycota</taxon>
        <taxon>Saprolegniomycetes</taxon>
        <taxon>Saprolegniales</taxon>
        <taxon>Saprolegniaceae</taxon>
        <taxon>Saprolegnia</taxon>
    </lineage>
</organism>
<accession>A0A067C4M5</accession>
<sequence>MSRVKSPRRGTTRTDKHTSVACRYASAPLLSESRSQLEVPPTPQLLHGSTKAGYLTKHNTGKWMRRRWHQRWFVLENGVLSYYKYRDRAYAQGALQLHGTGALLTIQGDLPPGTPTPFCFNISVGVKSLLVCAESDDDFREWTNAISATIGQESASLDVAVSAPPPRPTALNNYVEAVPSWDAFALPPISLGSLASANLLIALIRYGNAATLLGVLGLLNAACVYWFYQTRIGATSPNPKQPLSDGPPCPALAPTIETVPKAPILGTINGNKANAGCSLPQCAADDCVPGSWAILDATRFNLRLGPQYRKTKRKGPSAPALLDLVATDVYRSDTKIDNIGNIVQLPMRPSTSTALLRSVQSFGDGDGFNFVTYYAIPEAVRDKLQMEPPCIEPAIRLLRAFLDDGNDPIIRDRLKAIGIVVNPAEQALGRTERHLLETYNGQPILTRPQHRFYRGDGYFEVDIDAHLFNYVARKGLCGVTDHFGNMVVDFGFVLEGQEDDELPEQILGCVRLCKVDVKTAPTMS</sequence>
<feature type="transmembrane region" description="Helical" evidence="1">
    <location>
        <begin position="209"/>
        <end position="228"/>
    </location>
</feature>
<evidence type="ECO:0000259" key="2">
    <source>
        <dbReference type="PROSITE" id="PS50003"/>
    </source>
</evidence>
<dbReference type="KEGG" id="spar:SPRG_09426"/>
<dbReference type="SMART" id="SM00233">
    <property type="entry name" value="PH"/>
    <property type="match status" value="1"/>
</dbReference>
<dbReference type="VEuPathDB" id="FungiDB:SPRG_09426"/>
<keyword evidence="1" id="KW-0472">Membrane</keyword>
<evidence type="ECO:0000313" key="3">
    <source>
        <dbReference type="EMBL" id="KDO25483.1"/>
    </source>
</evidence>
<keyword evidence="1" id="KW-0812">Transmembrane</keyword>
<dbReference type="Pfam" id="PF00169">
    <property type="entry name" value="PH"/>
    <property type="match status" value="1"/>
</dbReference>
<dbReference type="InterPro" id="IPR011993">
    <property type="entry name" value="PH-like_dom_sf"/>
</dbReference>
<dbReference type="SUPFAM" id="SSF50729">
    <property type="entry name" value="PH domain-like"/>
    <property type="match status" value="1"/>
</dbReference>
<dbReference type="RefSeq" id="XP_012203908.1">
    <property type="nucleotide sequence ID" value="XM_012348518.1"/>
</dbReference>
<dbReference type="OrthoDB" id="9970435at2759"/>
<keyword evidence="1" id="KW-1133">Transmembrane helix</keyword>
<dbReference type="EMBL" id="KK583232">
    <property type="protein sequence ID" value="KDO25483.1"/>
    <property type="molecule type" value="Genomic_DNA"/>
</dbReference>
<reference evidence="3 4" key="1">
    <citation type="journal article" date="2013" name="PLoS Genet.">
        <title>Distinctive expansion of potential virulence genes in the genome of the oomycete fish pathogen Saprolegnia parasitica.</title>
        <authorList>
            <person name="Jiang R.H."/>
            <person name="de Bruijn I."/>
            <person name="Haas B.J."/>
            <person name="Belmonte R."/>
            <person name="Lobach L."/>
            <person name="Christie J."/>
            <person name="van den Ackerveken G."/>
            <person name="Bottin A."/>
            <person name="Bulone V."/>
            <person name="Diaz-Moreno S.M."/>
            <person name="Dumas B."/>
            <person name="Fan L."/>
            <person name="Gaulin E."/>
            <person name="Govers F."/>
            <person name="Grenville-Briggs L.J."/>
            <person name="Horner N.R."/>
            <person name="Levin J.Z."/>
            <person name="Mammella M."/>
            <person name="Meijer H.J."/>
            <person name="Morris P."/>
            <person name="Nusbaum C."/>
            <person name="Oome S."/>
            <person name="Phillips A.J."/>
            <person name="van Rooyen D."/>
            <person name="Rzeszutek E."/>
            <person name="Saraiva M."/>
            <person name="Secombes C.J."/>
            <person name="Seidl M.F."/>
            <person name="Snel B."/>
            <person name="Stassen J.H."/>
            <person name="Sykes S."/>
            <person name="Tripathy S."/>
            <person name="van den Berg H."/>
            <person name="Vega-Arreguin J.C."/>
            <person name="Wawra S."/>
            <person name="Young S.K."/>
            <person name="Zeng Q."/>
            <person name="Dieguez-Uribeondo J."/>
            <person name="Russ C."/>
            <person name="Tyler B.M."/>
            <person name="van West P."/>
        </authorList>
    </citation>
    <scope>NUCLEOTIDE SEQUENCE [LARGE SCALE GENOMIC DNA]</scope>
    <source>
        <strain evidence="3 4">CBS 223.65</strain>
    </source>
</reference>
<name>A0A067C4M5_SAPPC</name>